<evidence type="ECO:0000313" key="5">
    <source>
        <dbReference type="EMBL" id="SVC66669.1"/>
    </source>
</evidence>
<organism evidence="5">
    <name type="scientific">marine metagenome</name>
    <dbReference type="NCBI Taxonomy" id="408172"/>
    <lineage>
        <taxon>unclassified sequences</taxon>
        <taxon>metagenomes</taxon>
        <taxon>ecological metagenomes</taxon>
    </lineage>
</organism>
<evidence type="ECO:0000256" key="3">
    <source>
        <dbReference type="ARBA" id="ARBA00023315"/>
    </source>
</evidence>
<accession>A0A382NZW1</accession>
<dbReference type="PANTHER" id="PTHR43178">
    <property type="entry name" value="DIHYDROLIPOAMIDE ACETYLTRANSFERASE COMPONENT OF PYRUVATE DEHYDROGENASE COMPLEX"/>
    <property type="match status" value="1"/>
</dbReference>
<dbReference type="InterPro" id="IPR001078">
    <property type="entry name" value="2-oxoacid_DH_actylTfrase"/>
</dbReference>
<dbReference type="GO" id="GO:0031405">
    <property type="term" value="F:lipoic acid binding"/>
    <property type="evidence" value="ECO:0007669"/>
    <property type="project" value="TreeGrafter"/>
</dbReference>
<gene>
    <name evidence="5" type="ORF">METZ01_LOCUS319523</name>
</gene>
<feature type="domain" description="2-oxoacid dehydrogenase acyltransferase catalytic" evidence="4">
    <location>
        <begin position="1"/>
        <end position="77"/>
    </location>
</feature>
<dbReference type="Pfam" id="PF00198">
    <property type="entry name" value="2-oxoacid_dh"/>
    <property type="match status" value="1"/>
</dbReference>
<evidence type="ECO:0000256" key="2">
    <source>
        <dbReference type="ARBA" id="ARBA00022679"/>
    </source>
</evidence>
<dbReference type="InterPro" id="IPR050743">
    <property type="entry name" value="2-oxoacid_DH_E2_comp"/>
</dbReference>
<reference evidence="5" key="1">
    <citation type="submission" date="2018-05" db="EMBL/GenBank/DDBJ databases">
        <authorList>
            <person name="Lanie J.A."/>
            <person name="Ng W.-L."/>
            <person name="Kazmierczak K.M."/>
            <person name="Andrzejewski T.M."/>
            <person name="Davidsen T.M."/>
            <person name="Wayne K.J."/>
            <person name="Tettelin H."/>
            <person name="Glass J.I."/>
            <person name="Rusch D."/>
            <person name="Podicherti R."/>
            <person name="Tsui H.-C.T."/>
            <person name="Winkler M.E."/>
        </authorList>
    </citation>
    <scope>NUCLEOTIDE SEQUENCE</scope>
</reference>
<dbReference type="Gene3D" id="3.30.559.10">
    <property type="entry name" value="Chloramphenicol acetyltransferase-like domain"/>
    <property type="match status" value="1"/>
</dbReference>
<name>A0A382NZW1_9ZZZZ</name>
<feature type="non-terminal residue" evidence="5">
    <location>
        <position position="1"/>
    </location>
</feature>
<dbReference type="SUPFAM" id="SSF52777">
    <property type="entry name" value="CoA-dependent acyltransferases"/>
    <property type="match status" value="1"/>
</dbReference>
<dbReference type="InterPro" id="IPR023213">
    <property type="entry name" value="CAT-like_dom_sf"/>
</dbReference>
<evidence type="ECO:0000259" key="4">
    <source>
        <dbReference type="Pfam" id="PF00198"/>
    </source>
</evidence>
<proteinExistence type="predicted"/>
<keyword evidence="3" id="KW-0012">Acyltransferase</keyword>
<keyword evidence="2" id="KW-0808">Transferase</keyword>
<protein>
    <recommendedName>
        <fullName evidence="4">2-oxoacid dehydrogenase acyltransferase catalytic domain-containing protein</fullName>
    </recommendedName>
</protein>
<dbReference type="PANTHER" id="PTHR43178:SF5">
    <property type="entry name" value="LIPOAMIDE ACYLTRANSFERASE COMPONENT OF BRANCHED-CHAIN ALPHA-KETO ACID DEHYDROGENASE COMPLEX, MITOCHONDRIAL"/>
    <property type="match status" value="1"/>
</dbReference>
<dbReference type="AlphaFoldDB" id="A0A382NZW1"/>
<sequence>YGALGGRWALPIIPPGQAGILGLGTIADRPLAIDGRVEARPTLPLVLGVDHRLVDGDLAEAFKRSLMDDLAEPLNLLVGS</sequence>
<dbReference type="EMBL" id="UINC01103914">
    <property type="protein sequence ID" value="SVC66669.1"/>
    <property type="molecule type" value="Genomic_DNA"/>
</dbReference>
<dbReference type="GO" id="GO:0005737">
    <property type="term" value="C:cytoplasm"/>
    <property type="evidence" value="ECO:0007669"/>
    <property type="project" value="TreeGrafter"/>
</dbReference>
<evidence type="ECO:0000256" key="1">
    <source>
        <dbReference type="ARBA" id="ARBA00001938"/>
    </source>
</evidence>
<comment type="cofactor">
    <cofactor evidence="1">
        <name>(R)-lipoate</name>
        <dbReference type="ChEBI" id="CHEBI:83088"/>
    </cofactor>
</comment>
<dbReference type="GO" id="GO:0016407">
    <property type="term" value="F:acetyltransferase activity"/>
    <property type="evidence" value="ECO:0007669"/>
    <property type="project" value="TreeGrafter"/>
</dbReference>